<dbReference type="RefSeq" id="WP_142493744.1">
    <property type="nucleotide sequence ID" value="NZ_FXTO01000015.1"/>
</dbReference>
<dbReference type="PROSITE" id="PS51063">
    <property type="entry name" value="HTH_CRP_2"/>
    <property type="match status" value="1"/>
</dbReference>
<protein>
    <submittedName>
        <fullName evidence="2">Crp-like helix-turn-helix domain-containing protein</fullName>
    </submittedName>
</protein>
<dbReference type="OrthoDB" id="190787at2"/>
<accession>A0A521E969</accession>
<evidence type="ECO:0000313" key="3">
    <source>
        <dbReference type="Proteomes" id="UP000316030"/>
    </source>
</evidence>
<gene>
    <name evidence="2" type="ORF">SAMN06265173_11523</name>
</gene>
<dbReference type="Proteomes" id="UP000316030">
    <property type="component" value="Unassembled WGS sequence"/>
</dbReference>
<dbReference type="GO" id="GO:0003677">
    <property type="term" value="F:DNA binding"/>
    <property type="evidence" value="ECO:0007669"/>
    <property type="project" value="InterPro"/>
</dbReference>
<keyword evidence="3" id="KW-1185">Reference proteome</keyword>
<sequence length="65" mass="7046">MVKLPFEKHPVAQYLGIQSESLSRNLAKLKAHGIQTMADGIDISNPGALREIVGEESLMLCDLPA</sequence>
<dbReference type="EMBL" id="FXTO01000015">
    <property type="protein sequence ID" value="SMO80467.1"/>
    <property type="molecule type" value="Genomic_DNA"/>
</dbReference>
<feature type="domain" description="HTH crp-type" evidence="1">
    <location>
        <begin position="1"/>
        <end position="47"/>
    </location>
</feature>
<name>A0A521E969_9RHOB</name>
<proteinExistence type="predicted"/>
<organism evidence="2 3">
    <name type="scientific">Thalassovita litoralis</name>
    <dbReference type="NCBI Taxonomy" id="1010611"/>
    <lineage>
        <taxon>Bacteria</taxon>
        <taxon>Pseudomonadati</taxon>
        <taxon>Pseudomonadota</taxon>
        <taxon>Alphaproteobacteria</taxon>
        <taxon>Rhodobacterales</taxon>
        <taxon>Roseobacteraceae</taxon>
        <taxon>Thalassovita</taxon>
    </lineage>
</organism>
<dbReference type="AlphaFoldDB" id="A0A521E969"/>
<evidence type="ECO:0000313" key="2">
    <source>
        <dbReference type="EMBL" id="SMO80467.1"/>
    </source>
</evidence>
<dbReference type="Pfam" id="PF13545">
    <property type="entry name" value="HTH_Crp_2"/>
    <property type="match status" value="1"/>
</dbReference>
<dbReference type="Gene3D" id="1.10.10.10">
    <property type="entry name" value="Winged helix-like DNA-binding domain superfamily/Winged helix DNA-binding domain"/>
    <property type="match status" value="1"/>
</dbReference>
<dbReference type="InterPro" id="IPR036388">
    <property type="entry name" value="WH-like_DNA-bd_sf"/>
</dbReference>
<evidence type="ECO:0000259" key="1">
    <source>
        <dbReference type="PROSITE" id="PS51063"/>
    </source>
</evidence>
<reference evidence="2 3" key="1">
    <citation type="submission" date="2017-05" db="EMBL/GenBank/DDBJ databases">
        <authorList>
            <person name="Varghese N."/>
            <person name="Submissions S."/>
        </authorList>
    </citation>
    <scope>NUCLEOTIDE SEQUENCE [LARGE SCALE GENOMIC DNA]</scope>
    <source>
        <strain evidence="2 3">DSM 29506</strain>
    </source>
</reference>
<dbReference type="GO" id="GO:0006355">
    <property type="term" value="P:regulation of DNA-templated transcription"/>
    <property type="evidence" value="ECO:0007669"/>
    <property type="project" value="InterPro"/>
</dbReference>
<dbReference type="InterPro" id="IPR012318">
    <property type="entry name" value="HTH_CRP"/>
</dbReference>